<organism evidence="2 3">
    <name type="scientific">Kineobactrum salinum</name>
    <dbReference type="NCBI Taxonomy" id="2708301"/>
    <lineage>
        <taxon>Bacteria</taxon>
        <taxon>Pseudomonadati</taxon>
        <taxon>Pseudomonadota</taxon>
        <taxon>Gammaproteobacteria</taxon>
        <taxon>Cellvibrionales</taxon>
        <taxon>Halieaceae</taxon>
        <taxon>Kineobactrum</taxon>
    </lineage>
</organism>
<name>A0A6C0U350_9GAMM</name>
<dbReference type="InterPro" id="IPR037401">
    <property type="entry name" value="SnoaL-like"/>
</dbReference>
<dbReference type="Pfam" id="PF12680">
    <property type="entry name" value="SnoaL_2"/>
    <property type="match status" value="1"/>
</dbReference>
<feature type="domain" description="SnoaL-like" evidence="1">
    <location>
        <begin position="10"/>
        <end position="104"/>
    </location>
</feature>
<dbReference type="Proteomes" id="UP000477680">
    <property type="component" value="Chromosome"/>
</dbReference>
<evidence type="ECO:0000313" key="3">
    <source>
        <dbReference type="Proteomes" id="UP000477680"/>
    </source>
</evidence>
<proteinExistence type="predicted"/>
<accession>A0A6C0U350</accession>
<dbReference type="KEGG" id="kim:G3T16_08275"/>
<protein>
    <submittedName>
        <fullName evidence="2">Nuclear transport factor 2 family protein</fullName>
    </submittedName>
</protein>
<gene>
    <name evidence="2" type="ORF">G3T16_08275</name>
</gene>
<dbReference type="AlphaFoldDB" id="A0A6C0U350"/>
<dbReference type="InterPro" id="IPR032710">
    <property type="entry name" value="NTF2-like_dom_sf"/>
</dbReference>
<dbReference type="SUPFAM" id="SSF54427">
    <property type="entry name" value="NTF2-like"/>
    <property type="match status" value="1"/>
</dbReference>
<keyword evidence="3" id="KW-1185">Reference proteome</keyword>
<dbReference type="EMBL" id="CP048711">
    <property type="protein sequence ID" value="QIB65397.1"/>
    <property type="molecule type" value="Genomic_DNA"/>
</dbReference>
<dbReference type="RefSeq" id="WP_163494636.1">
    <property type="nucleotide sequence ID" value="NZ_CP048711.1"/>
</dbReference>
<reference evidence="2 3" key="1">
    <citation type="submission" date="2020-02" db="EMBL/GenBank/DDBJ databases">
        <title>Genome sequencing for Kineobactrum sp. M2.</title>
        <authorList>
            <person name="Park S.-J."/>
        </authorList>
    </citation>
    <scope>NUCLEOTIDE SEQUENCE [LARGE SCALE GENOMIC DNA]</scope>
    <source>
        <strain evidence="2 3">M2</strain>
    </source>
</reference>
<sequence length="139" mass="16364">MPAVIERFKGFYRDLSQLQVPEFEKIYTDDVIFRDPVHEIRGAADLLGYMEALCGRVEFCQFEYLDELVMADKAYIKWNMNFRHPSLGKATHTVRGVSHIQFSDRVYYHEDVYDLGQMLYEHLPVLGGVTRWLKRRLAA</sequence>
<evidence type="ECO:0000313" key="2">
    <source>
        <dbReference type="EMBL" id="QIB65397.1"/>
    </source>
</evidence>
<dbReference type="Gene3D" id="3.10.450.50">
    <property type="match status" value="1"/>
</dbReference>
<evidence type="ECO:0000259" key="1">
    <source>
        <dbReference type="Pfam" id="PF12680"/>
    </source>
</evidence>